<dbReference type="EMBL" id="FRBY01000004">
    <property type="protein sequence ID" value="SHM30570.1"/>
    <property type="molecule type" value="Genomic_DNA"/>
</dbReference>
<sequence>MNKINRNIVLIVAVALFSSFAVIRRSDNSKNNYYKSEMEKLHTAIENNFHDSVSGYYFVDLDPAKRETKFGHKREYSWLWALCAMFEATNEIEKIDKKADLVDNIFKSMQPYYDPAPPKPGYGEYIVNLSKGQRYYDDNQWIGITSLDIYERTGNKAYFDLGKSMYDFMMTASDNALGGGLYWRENDFETKNTCSNGPGIIVALKMYKATKDKVYLENAVKIYDWTYEKLQTPTGLFYDNIKVKDGSIGEAVFSYNSGTMLQSNVYLYEITGDKKYLERANKIADSSLAYFYSGDKFRDGYWFNAVLLRGYQHLLKYNKDLKYISGFKKCLDNVLKENKNEKGLFTGNDGVYNLVEHGGMLEILARFAYLQDHYNLAAKK</sequence>
<dbReference type="AlphaFoldDB" id="A0A1M7HQ79"/>
<dbReference type="PANTHER" id="PTHR47791">
    <property type="entry name" value="MEIOTICALLY UP-REGULATED GENE 191 PROTEIN"/>
    <property type="match status" value="1"/>
</dbReference>
<dbReference type="SUPFAM" id="SSF48208">
    <property type="entry name" value="Six-hairpin glycosidases"/>
    <property type="match status" value="1"/>
</dbReference>
<dbReference type="OrthoDB" id="2505409at2"/>
<dbReference type="Gene3D" id="1.50.10.20">
    <property type="match status" value="1"/>
</dbReference>
<keyword evidence="1" id="KW-0378">Hydrolase</keyword>
<dbReference type="GO" id="GO:0016787">
    <property type="term" value="F:hydrolase activity"/>
    <property type="evidence" value="ECO:0007669"/>
    <property type="project" value="UniProtKB-KW"/>
</dbReference>
<evidence type="ECO:0000313" key="2">
    <source>
        <dbReference type="Proteomes" id="UP000184121"/>
    </source>
</evidence>
<dbReference type="GO" id="GO:0005975">
    <property type="term" value="P:carbohydrate metabolic process"/>
    <property type="evidence" value="ECO:0007669"/>
    <property type="project" value="InterPro"/>
</dbReference>
<dbReference type="InterPro" id="IPR005198">
    <property type="entry name" value="Glyco_hydro_76"/>
</dbReference>
<name>A0A1M7HQ79_9FLAO</name>
<dbReference type="RefSeq" id="WP_086065308.1">
    <property type="nucleotide sequence ID" value="NZ_FRBY01000004.1"/>
</dbReference>
<proteinExistence type="predicted"/>
<keyword evidence="2" id="KW-1185">Reference proteome</keyword>
<gene>
    <name evidence="1" type="ORF">SAMN05444366_2823</name>
</gene>
<dbReference type="PANTHER" id="PTHR47791:SF4">
    <property type="entry name" value="(PUTATIVE SECRETED PROTEIN)-RELATED"/>
    <property type="match status" value="1"/>
</dbReference>
<evidence type="ECO:0000313" key="1">
    <source>
        <dbReference type="EMBL" id="SHM30570.1"/>
    </source>
</evidence>
<organism evidence="1 2">
    <name type="scientific">Flavobacterium saccharophilum</name>
    <dbReference type="NCBI Taxonomy" id="29534"/>
    <lineage>
        <taxon>Bacteria</taxon>
        <taxon>Pseudomonadati</taxon>
        <taxon>Bacteroidota</taxon>
        <taxon>Flavobacteriia</taxon>
        <taxon>Flavobacteriales</taxon>
        <taxon>Flavobacteriaceae</taxon>
        <taxon>Flavobacterium</taxon>
    </lineage>
</organism>
<dbReference type="Proteomes" id="UP000184121">
    <property type="component" value="Unassembled WGS sequence"/>
</dbReference>
<protein>
    <submittedName>
        <fullName evidence="1">Glycosyl hydrolase family 76</fullName>
    </submittedName>
</protein>
<reference evidence="2" key="1">
    <citation type="submission" date="2016-11" db="EMBL/GenBank/DDBJ databases">
        <authorList>
            <person name="Varghese N."/>
            <person name="Submissions S."/>
        </authorList>
    </citation>
    <scope>NUCLEOTIDE SEQUENCE [LARGE SCALE GENOMIC DNA]</scope>
    <source>
        <strain evidence="2">DSM 1811</strain>
    </source>
</reference>
<dbReference type="InterPro" id="IPR053169">
    <property type="entry name" value="MUG_Protein"/>
</dbReference>
<accession>A0A1M7HQ79</accession>
<dbReference type="STRING" id="29534.SAMN05444366_2823"/>
<dbReference type="InterPro" id="IPR008928">
    <property type="entry name" value="6-hairpin_glycosidase_sf"/>
</dbReference>
<dbReference type="Pfam" id="PF03663">
    <property type="entry name" value="Glyco_hydro_76"/>
    <property type="match status" value="1"/>
</dbReference>